<evidence type="ECO:0000256" key="1">
    <source>
        <dbReference type="SAM" id="MobiDB-lite"/>
    </source>
</evidence>
<organism evidence="2 3">
    <name type="scientific">Rhynchosporium agropyri</name>
    <dbReference type="NCBI Taxonomy" id="914238"/>
    <lineage>
        <taxon>Eukaryota</taxon>
        <taxon>Fungi</taxon>
        <taxon>Dikarya</taxon>
        <taxon>Ascomycota</taxon>
        <taxon>Pezizomycotina</taxon>
        <taxon>Leotiomycetes</taxon>
        <taxon>Helotiales</taxon>
        <taxon>Ploettnerulaceae</taxon>
        <taxon>Rhynchosporium</taxon>
    </lineage>
</organism>
<sequence length="282" mass="31062">MSGRRGNAWPSRLAPRLFLHIYPDVLQMSRNCKVTIWNCALISLLDIKGPSQSQSRSVVPERDWTGTPDSGSHSSRTPCVSLALSSPFILNLEPISSTVSDLSALVDASDVSRSIATDYHALTIEGLQQHNKSNYPLHRRFADIPTTPENDTSHILASFEKISVDMVTPFNSSAALGSIHITPLEYFEAYPSPLYIQLNNYQPLDVQSVSNVSGTPAEPDSDCTVIASFGDHELIDANLACWEKDREQPFCEGRYDRELTELGENLSGIGTQFDVHPSNSPI</sequence>
<gene>
    <name evidence="2" type="ORF">RAG0_06752</name>
</gene>
<reference evidence="3" key="1">
    <citation type="submission" date="2016-03" db="EMBL/GenBank/DDBJ databases">
        <authorList>
            <person name="Guldener U."/>
        </authorList>
    </citation>
    <scope>NUCLEOTIDE SEQUENCE [LARGE SCALE GENOMIC DNA]</scope>
    <source>
        <strain evidence="3">04CH-RAC-A.6.1</strain>
    </source>
</reference>
<dbReference type="AlphaFoldDB" id="A0A1E1KIL6"/>
<feature type="compositionally biased region" description="Polar residues" evidence="1">
    <location>
        <begin position="67"/>
        <end position="76"/>
    </location>
</feature>
<evidence type="ECO:0000313" key="3">
    <source>
        <dbReference type="Proteomes" id="UP000178912"/>
    </source>
</evidence>
<proteinExistence type="predicted"/>
<dbReference type="OrthoDB" id="3552602at2759"/>
<dbReference type="Proteomes" id="UP000178912">
    <property type="component" value="Unassembled WGS sequence"/>
</dbReference>
<evidence type="ECO:0000313" key="2">
    <source>
        <dbReference type="EMBL" id="CZS97869.1"/>
    </source>
</evidence>
<name>A0A1E1KIL6_9HELO</name>
<protein>
    <submittedName>
        <fullName evidence="2">Uncharacterized protein</fullName>
    </submittedName>
</protein>
<dbReference type="EMBL" id="FJUX01000033">
    <property type="protein sequence ID" value="CZS97869.1"/>
    <property type="molecule type" value="Genomic_DNA"/>
</dbReference>
<keyword evidence="3" id="KW-1185">Reference proteome</keyword>
<accession>A0A1E1KIL6</accession>
<feature type="region of interest" description="Disordered" evidence="1">
    <location>
        <begin position="51"/>
        <end position="76"/>
    </location>
</feature>